<comment type="caution">
    <text evidence="1">The sequence shown here is derived from an EMBL/GenBank/DDBJ whole genome shotgun (WGS) entry which is preliminary data.</text>
</comment>
<keyword evidence="2" id="KW-1185">Reference proteome</keyword>
<organism evidence="1 2">
    <name type="scientific">Umbelopsis ramanniana AG</name>
    <dbReference type="NCBI Taxonomy" id="1314678"/>
    <lineage>
        <taxon>Eukaryota</taxon>
        <taxon>Fungi</taxon>
        <taxon>Fungi incertae sedis</taxon>
        <taxon>Mucoromycota</taxon>
        <taxon>Mucoromycotina</taxon>
        <taxon>Umbelopsidomycetes</taxon>
        <taxon>Umbelopsidales</taxon>
        <taxon>Umbelopsidaceae</taxon>
        <taxon>Umbelopsis</taxon>
    </lineage>
</organism>
<feature type="non-terminal residue" evidence="1">
    <location>
        <position position="54"/>
    </location>
</feature>
<dbReference type="GeneID" id="75909351"/>
<evidence type="ECO:0000313" key="1">
    <source>
        <dbReference type="EMBL" id="KAI8577807.1"/>
    </source>
</evidence>
<gene>
    <name evidence="1" type="ORF">K450DRAFT_159893</name>
</gene>
<accession>A0AAD5E6J3</accession>
<sequence>CRLAGRPTRRSPSLVKATTEGVVLPPSEFSITLGVLPSMTETQLFVVPKSIPIT</sequence>
<reference evidence="1" key="1">
    <citation type="submission" date="2021-06" db="EMBL/GenBank/DDBJ databases">
        <authorList>
            <consortium name="DOE Joint Genome Institute"/>
            <person name="Mondo S.J."/>
            <person name="Amses K.R."/>
            <person name="Simmons D.R."/>
            <person name="Longcore J.E."/>
            <person name="Seto K."/>
            <person name="Alves G.H."/>
            <person name="Bonds A.E."/>
            <person name="Quandt C.A."/>
            <person name="Davis W.J."/>
            <person name="Chang Y."/>
            <person name="Letcher P.M."/>
            <person name="Powell M.J."/>
            <person name="Kuo A."/>
            <person name="Labutti K."/>
            <person name="Pangilinan J."/>
            <person name="Andreopoulos W."/>
            <person name="Tritt A."/>
            <person name="Riley R."/>
            <person name="Hundley H."/>
            <person name="Johnson J."/>
            <person name="Lipzen A."/>
            <person name="Barry K."/>
            <person name="Berbee M.L."/>
            <person name="Buchler N.E."/>
            <person name="Grigoriev I.V."/>
            <person name="Spatafora J.W."/>
            <person name="Stajich J.E."/>
            <person name="James T.Y."/>
        </authorList>
    </citation>
    <scope>NUCLEOTIDE SEQUENCE</scope>
    <source>
        <strain evidence="1">AG</strain>
    </source>
</reference>
<dbReference type="Proteomes" id="UP001206595">
    <property type="component" value="Unassembled WGS sequence"/>
</dbReference>
<proteinExistence type="predicted"/>
<dbReference type="RefSeq" id="XP_051442811.1">
    <property type="nucleotide sequence ID" value="XM_051584001.1"/>
</dbReference>
<evidence type="ECO:0000313" key="2">
    <source>
        <dbReference type="Proteomes" id="UP001206595"/>
    </source>
</evidence>
<reference evidence="1" key="2">
    <citation type="journal article" date="2022" name="Proc. Natl. Acad. Sci. U.S.A.">
        <title>Diploid-dominant life cycles characterize the early evolution of Fungi.</title>
        <authorList>
            <person name="Amses K.R."/>
            <person name="Simmons D.R."/>
            <person name="Longcore J.E."/>
            <person name="Mondo S.J."/>
            <person name="Seto K."/>
            <person name="Jeronimo G.H."/>
            <person name="Bonds A.E."/>
            <person name="Quandt C.A."/>
            <person name="Davis W.J."/>
            <person name="Chang Y."/>
            <person name="Federici B.A."/>
            <person name="Kuo A."/>
            <person name="LaButti K."/>
            <person name="Pangilinan J."/>
            <person name="Andreopoulos W."/>
            <person name="Tritt A."/>
            <person name="Riley R."/>
            <person name="Hundley H."/>
            <person name="Johnson J."/>
            <person name="Lipzen A."/>
            <person name="Barry K."/>
            <person name="Lang B.F."/>
            <person name="Cuomo C.A."/>
            <person name="Buchler N.E."/>
            <person name="Grigoriev I.V."/>
            <person name="Spatafora J.W."/>
            <person name="Stajich J.E."/>
            <person name="James T.Y."/>
        </authorList>
    </citation>
    <scope>NUCLEOTIDE SEQUENCE</scope>
    <source>
        <strain evidence="1">AG</strain>
    </source>
</reference>
<feature type="non-terminal residue" evidence="1">
    <location>
        <position position="1"/>
    </location>
</feature>
<dbReference type="AlphaFoldDB" id="A0AAD5E6J3"/>
<dbReference type="EMBL" id="MU620936">
    <property type="protein sequence ID" value="KAI8577807.1"/>
    <property type="molecule type" value="Genomic_DNA"/>
</dbReference>
<protein>
    <submittedName>
        <fullName evidence="1">Uncharacterized protein</fullName>
    </submittedName>
</protein>
<name>A0AAD5E6J3_UMBRA</name>